<evidence type="ECO:0000256" key="1">
    <source>
        <dbReference type="ARBA" id="ARBA00004196"/>
    </source>
</evidence>
<name>A0A7T2GJE6_9SPHN</name>
<gene>
    <name evidence="5" type="ORF">IC614_11720</name>
</gene>
<dbReference type="Proteomes" id="UP000594873">
    <property type="component" value="Chromosome"/>
</dbReference>
<reference evidence="5 6" key="1">
    <citation type="submission" date="2020-11" db="EMBL/GenBank/DDBJ databases">
        <title>Genome seq and assembly of Sphingosinicella sp.</title>
        <authorList>
            <person name="Chhetri G."/>
        </authorList>
    </citation>
    <scope>NUCLEOTIDE SEQUENCE [LARGE SCALE GENOMIC DNA]</scope>
    <source>
        <strain evidence="5 6">UDD2</strain>
    </source>
</reference>
<keyword evidence="2 3" id="KW-0175">Coiled coil</keyword>
<dbReference type="InterPro" id="IPR058637">
    <property type="entry name" value="YknX-like_C"/>
</dbReference>
<dbReference type="GO" id="GO:0030313">
    <property type="term" value="C:cell envelope"/>
    <property type="evidence" value="ECO:0007669"/>
    <property type="project" value="UniProtKB-SubCell"/>
</dbReference>
<evidence type="ECO:0000313" key="6">
    <source>
        <dbReference type="Proteomes" id="UP000594873"/>
    </source>
</evidence>
<dbReference type="EMBL" id="CP065592">
    <property type="protein sequence ID" value="QPQ54959.1"/>
    <property type="molecule type" value="Genomic_DNA"/>
</dbReference>
<organism evidence="5 6">
    <name type="scientific">Allosphingosinicella flava</name>
    <dbReference type="NCBI Taxonomy" id="2771430"/>
    <lineage>
        <taxon>Bacteria</taxon>
        <taxon>Pseudomonadati</taxon>
        <taxon>Pseudomonadota</taxon>
        <taxon>Alphaproteobacteria</taxon>
        <taxon>Sphingomonadales</taxon>
        <taxon>Sphingomonadaceae</taxon>
        <taxon>Allosphingosinicella</taxon>
    </lineage>
</organism>
<feature type="domain" description="YknX-like C-terminal permuted SH3-like" evidence="4">
    <location>
        <begin position="331"/>
        <end position="398"/>
    </location>
</feature>
<evidence type="ECO:0000256" key="2">
    <source>
        <dbReference type="ARBA" id="ARBA00023054"/>
    </source>
</evidence>
<accession>A0A7T2GJE6</accession>
<dbReference type="KEGG" id="sflv:IC614_11720"/>
<comment type="subcellular location">
    <subcellularLocation>
        <location evidence="1">Cell envelope</location>
    </subcellularLocation>
</comment>
<dbReference type="PANTHER" id="PTHR32347">
    <property type="entry name" value="EFFLUX SYSTEM COMPONENT YKNX-RELATED"/>
    <property type="match status" value="1"/>
</dbReference>
<dbReference type="PANTHER" id="PTHR32347:SF29">
    <property type="entry name" value="UPF0194 MEMBRANE PROTEIN YBHG"/>
    <property type="match status" value="1"/>
</dbReference>
<dbReference type="InterPro" id="IPR050465">
    <property type="entry name" value="UPF0194_transport"/>
</dbReference>
<dbReference type="RefSeq" id="WP_200971635.1">
    <property type="nucleotide sequence ID" value="NZ_CP065592.1"/>
</dbReference>
<evidence type="ECO:0000259" key="4">
    <source>
        <dbReference type="Pfam" id="PF25989"/>
    </source>
</evidence>
<dbReference type="AlphaFoldDB" id="A0A7T2GJE6"/>
<evidence type="ECO:0000256" key="3">
    <source>
        <dbReference type="SAM" id="Coils"/>
    </source>
</evidence>
<evidence type="ECO:0000313" key="5">
    <source>
        <dbReference type="EMBL" id="QPQ54959.1"/>
    </source>
</evidence>
<proteinExistence type="predicted"/>
<protein>
    <submittedName>
        <fullName evidence="5">HlyD family efflux transporter periplasmic adaptor subunit</fullName>
    </submittedName>
</protein>
<dbReference type="Pfam" id="PF25989">
    <property type="entry name" value="YknX_C"/>
    <property type="match status" value="1"/>
</dbReference>
<dbReference type="Gene3D" id="1.10.287.470">
    <property type="entry name" value="Helix hairpin bin"/>
    <property type="match status" value="1"/>
</dbReference>
<keyword evidence="6" id="KW-1185">Reference proteome</keyword>
<dbReference type="Gene3D" id="2.40.30.170">
    <property type="match status" value="1"/>
</dbReference>
<sequence>MAGKILTGPRIVTALVALAVAIALFFALRTPAIEVEAGEVSRGPLVVTVGDLGETRVRDLYVVSAPVSGEMERVPLKPGAPLVPGRTVLARIVPADPAPLDARSLAEARANVRAAEAQLAAARARVSTARANAVATDRTFARIADLAGRGFASRAQLDEARAARDSGRAAVSESVNMAEAAVEALAAANAALIVPGSGGAGRGAVAVTSPVPGYVLTVPQESARVVLAGTPIVEVGDPERLEIVSDLLSSDAVQVRPGAPVEIDAWGGDRPLRGRVRLVEPFGFTKFSALGVEEQRVNVIIDFAEPRATFERLGHGYRADVRIATWAARDVLRVPISALFRSGPDWALFVIQDGSARLRKVKIGHINDTFGEVEAGLKAGDRVILHPGDKVADGVEVKGSN</sequence>
<feature type="coiled-coil region" evidence="3">
    <location>
        <begin position="105"/>
        <end position="132"/>
    </location>
</feature>
<dbReference type="Gene3D" id="2.40.420.20">
    <property type="match status" value="1"/>
</dbReference>